<proteinExistence type="predicted"/>
<reference evidence="3 4" key="1">
    <citation type="submission" date="2015-09" db="EMBL/GenBank/DDBJ databases">
        <title>Trachymyrmex zeteki WGS genome.</title>
        <authorList>
            <person name="Nygaard S."/>
            <person name="Hu H."/>
            <person name="Boomsma J."/>
            <person name="Zhang G."/>
        </authorList>
    </citation>
    <scope>NUCLEOTIDE SEQUENCE [LARGE SCALE GENOMIC DNA]</scope>
    <source>
        <strain evidence="3">Tzet28-1</strain>
        <tissue evidence="3">Whole body</tissue>
    </source>
</reference>
<keyword evidence="2" id="KW-0732">Signal</keyword>
<feature type="chain" id="PRO_5007591376" description="Secreted protein" evidence="2">
    <location>
        <begin position="22"/>
        <end position="62"/>
    </location>
</feature>
<dbReference type="AlphaFoldDB" id="A0A151WR62"/>
<feature type="region of interest" description="Disordered" evidence="1">
    <location>
        <begin position="28"/>
        <end position="47"/>
    </location>
</feature>
<keyword evidence="4" id="KW-1185">Reference proteome</keyword>
<evidence type="ECO:0000256" key="1">
    <source>
        <dbReference type="SAM" id="MobiDB-lite"/>
    </source>
</evidence>
<feature type="signal peptide" evidence="2">
    <location>
        <begin position="1"/>
        <end position="21"/>
    </location>
</feature>
<protein>
    <recommendedName>
        <fullName evidence="5">Secreted protein</fullName>
    </recommendedName>
</protein>
<evidence type="ECO:0008006" key="5">
    <source>
        <dbReference type="Google" id="ProtNLM"/>
    </source>
</evidence>
<dbReference type="Proteomes" id="UP000075809">
    <property type="component" value="Unassembled WGS sequence"/>
</dbReference>
<evidence type="ECO:0000256" key="2">
    <source>
        <dbReference type="SAM" id="SignalP"/>
    </source>
</evidence>
<sequence length="62" mass="6864">MSHTSMSIILLLFFGANVCRLISQCRNRTGRSEGTKPQTSSSTISYVVTQEGGQYHPGNMFH</sequence>
<evidence type="ECO:0000313" key="4">
    <source>
        <dbReference type="Proteomes" id="UP000075809"/>
    </source>
</evidence>
<gene>
    <name evidence="3" type="ORF">ALC60_10509</name>
</gene>
<name>A0A151WR62_9HYME</name>
<accession>A0A151WR62</accession>
<feature type="compositionally biased region" description="Polar residues" evidence="1">
    <location>
        <begin position="35"/>
        <end position="47"/>
    </location>
</feature>
<organism evidence="3 4">
    <name type="scientific">Mycetomoellerius zeteki</name>
    <dbReference type="NCBI Taxonomy" id="64791"/>
    <lineage>
        <taxon>Eukaryota</taxon>
        <taxon>Metazoa</taxon>
        <taxon>Ecdysozoa</taxon>
        <taxon>Arthropoda</taxon>
        <taxon>Hexapoda</taxon>
        <taxon>Insecta</taxon>
        <taxon>Pterygota</taxon>
        <taxon>Neoptera</taxon>
        <taxon>Endopterygota</taxon>
        <taxon>Hymenoptera</taxon>
        <taxon>Apocrita</taxon>
        <taxon>Aculeata</taxon>
        <taxon>Formicoidea</taxon>
        <taxon>Formicidae</taxon>
        <taxon>Myrmicinae</taxon>
        <taxon>Mycetomoellerius</taxon>
    </lineage>
</organism>
<evidence type="ECO:0000313" key="3">
    <source>
        <dbReference type="EMBL" id="KYQ50392.1"/>
    </source>
</evidence>
<dbReference type="EMBL" id="KQ982807">
    <property type="protein sequence ID" value="KYQ50392.1"/>
    <property type="molecule type" value="Genomic_DNA"/>
</dbReference>